<organism evidence="1 2">
    <name type="scientific">Shewanella inventionis</name>
    <dbReference type="NCBI Taxonomy" id="1738770"/>
    <lineage>
        <taxon>Bacteria</taxon>
        <taxon>Pseudomonadati</taxon>
        <taxon>Pseudomonadota</taxon>
        <taxon>Gammaproteobacteria</taxon>
        <taxon>Alteromonadales</taxon>
        <taxon>Shewanellaceae</taxon>
        <taxon>Shewanella</taxon>
    </lineage>
</organism>
<dbReference type="EMBL" id="BMII01000052">
    <property type="protein sequence ID" value="GGB75538.1"/>
    <property type="molecule type" value="Genomic_DNA"/>
</dbReference>
<accession>A0ABQ1JS80</accession>
<comment type="caution">
    <text evidence="1">The sequence shown here is derived from an EMBL/GenBank/DDBJ whole genome shotgun (WGS) entry which is preliminary data.</text>
</comment>
<dbReference type="CDD" id="cd16413">
    <property type="entry name" value="DGQHR_domain"/>
    <property type="match status" value="1"/>
</dbReference>
<dbReference type="InterPro" id="IPR017601">
    <property type="entry name" value="DGQHR-contain_dom"/>
</dbReference>
<dbReference type="RefSeq" id="WP_188741041.1">
    <property type="nucleotide sequence ID" value="NZ_BMII01000052.1"/>
</dbReference>
<gene>
    <name evidence="1" type="ORF">GCM10011607_39830</name>
</gene>
<dbReference type="NCBIfam" id="NF041060">
    <property type="entry name" value="DpdB"/>
    <property type="match status" value="1"/>
</dbReference>
<name>A0ABQ1JS80_9GAMM</name>
<evidence type="ECO:0008006" key="3">
    <source>
        <dbReference type="Google" id="ProtNLM"/>
    </source>
</evidence>
<evidence type="ECO:0000313" key="2">
    <source>
        <dbReference type="Proteomes" id="UP000617555"/>
    </source>
</evidence>
<reference evidence="2" key="1">
    <citation type="journal article" date="2019" name="Int. J. Syst. Evol. Microbiol.">
        <title>The Global Catalogue of Microorganisms (GCM) 10K type strain sequencing project: providing services to taxonomists for standard genome sequencing and annotation.</title>
        <authorList>
            <consortium name="The Broad Institute Genomics Platform"/>
            <consortium name="The Broad Institute Genome Sequencing Center for Infectious Disease"/>
            <person name="Wu L."/>
            <person name="Ma J."/>
        </authorList>
    </citation>
    <scope>NUCLEOTIDE SEQUENCE [LARGE SCALE GENOMIC DNA]</scope>
    <source>
        <strain evidence="2">CGMCC 1.15339</strain>
    </source>
</reference>
<sequence>MLEIRVPALKIKQGPDRELFSFSVKGKDIESIAAISRVKRKENELVGYQRPEVSTHIREIKRYLESDNPMIPNALVIAFDDRVKFEPISNGNNEFGYLIIPIAVNDEEKPGWVVDGQQRAAALREAEIGDFQMPVSAFITNDAQEQREQFILVNSTKPLPKGLIYELLPYTETKLAVALQKKRFPAQLLDRLNHGEESPMKGMIKTATNPSGFIKDNSILKLIESSLSEGALYRFRDPETGKGDVDKMLDIICNFWEAVADVFPDAWGVDPKNSRLMHGAGITAMGHLMDAISERYHSEEREDVTSYSHFKADLEQLSKYCKWTNGYWDFGVDKKVKWNELQNIGKDIQILTNYLLRKYRTEVWG</sequence>
<dbReference type="Pfam" id="PF14072">
    <property type="entry name" value="DndB"/>
    <property type="match status" value="1"/>
</dbReference>
<dbReference type="NCBIfam" id="TIGR03187">
    <property type="entry name" value="DGQHR"/>
    <property type="match status" value="1"/>
</dbReference>
<proteinExistence type="predicted"/>
<keyword evidence="2" id="KW-1185">Reference proteome</keyword>
<evidence type="ECO:0000313" key="1">
    <source>
        <dbReference type="EMBL" id="GGB75538.1"/>
    </source>
</evidence>
<dbReference type="Proteomes" id="UP000617555">
    <property type="component" value="Unassembled WGS sequence"/>
</dbReference>
<protein>
    <recommendedName>
        <fullName evidence="3">DGQHR domain-containing protein</fullName>
    </recommendedName>
</protein>
<dbReference type="InterPro" id="IPR017642">
    <property type="entry name" value="DNA_S_mod_DndB"/>
</dbReference>